<dbReference type="Proteomes" id="UP000373149">
    <property type="component" value="Unassembled WGS sequence"/>
</dbReference>
<dbReference type="SUPFAM" id="SSF55811">
    <property type="entry name" value="Nudix"/>
    <property type="match status" value="1"/>
</dbReference>
<organism evidence="6 7">
    <name type="scientific">Streptomyces acidicola</name>
    <dbReference type="NCBI Taxonomy" id="2596892"/>
    <lineage>
        <taxon>Bacteria</taxon>
        <taxon>Bacillati</taxon>
        <taxon>Actinomycetota</taxon>
        <taxon>Actinomycetes</taxon>
        <taxon>Kitasatosporales</taxon>
        <taxon>Streptomycetaceae</taxon>
        <taxon>Streptomyces</taxon>
    </lineage>
</organism>
<feature type="domain" description="Nudix hydrolase" evidence="5">
    <location>
        <begin position="35"/>
        <end position="173"/>
    </location>
</feature>
<sequence>MDQRDEPARADRSDQSGQPDRSGQSDQLGQPDKPGQRDAVVAVLRRGDRLLVIERGPEARRSGYWAPLSGKVEPGESQAEALVREVREEVGLKVFPLAKVWESETDDRQFLLHWWTADVGEGERQGEGEGDGEGEVVMQPGEVSDARWVTVEEFLALEPTFAQDREFFERVLPEIPPPGSAQHPLSRPQ</sequence>
<protein>
    <submittedName>
        <fullName evidence="6">NUDIX hydrolase</fullName>
    </submittedName>
</protein>
<dbReference type="PANTHER" id="PTHR43736">
    <property type="entry name" value="ADP-RIBOSE PYROPHOSPHATASE"/>
    <property type="match status" value="1"/>
</dbReference>
<evidence type="ECO:0000256" key="2">
    <source>
        <dbReference type="ARBA" id="ARBA00022801"/>
    </source>
</evidence>
<proteinExistence type="inferred from homology"/>
<dbReference type="InterPro" id="IPR020476">
    <property type="entry name" value="Nudix_hydrolase"/>
</dbReference>
<dbReference type="EMBL" id="VMNX01000117">
    <property type="protein sequence ID" value="MPY52001.1"/>
    <property type="molecule type" value="Genomic_DNA"/>
</dbReference>
<keyword evidence="7" id="KW-1185">Reference proteome</keyword>
<dbReference type="AlphaFoldDB" id="A0A5N8WX73"/>
<dbReference type="GO" id="GO:0016787">
    <property type="term" value="F:hydrolase activity"/>
    <property type="evidence" value="ECO:0007669"/>
    <property type="project" value="UniProtKB-KW"/>
</dbReference>
<accession>A0A5N8WX73</accession>
<evidence type="ECO:0000259" key="5">
    <source>
        <dbReference type="PROSITE" id="PS51462"/>
    </source>
</evidence>
<comment type="similarity">
    <text evidence="1 3">Belongs to the Nudix hydrolase family.</text>
</comment>
<feature type="compositionally biased region" description="Basic and acidic residues" evidence="4">
    <location>
        <begin position="1"/>
        <end position="14"/>
    </location>
</feature>
<name>A0A5N8WX73_9ACTN</name>
<gene>
    <name evidence="6" type="ORF">FPZ41_26925</name>
</gene>
<evidence type="ECO:0000313" key="7">
    <source>
        <dbReference type="Proteomes" id="UP000373149"/>
    </source>
</evidence>
<evidence type="ECO:0000313" key="6">
    <source>
        <dbReference type="EMBL" id="MPY52001.1"/>
    </source>
</evidence>
<evidence type="ECO:0000256" key="3">
    <source>
        <dbReference type="RuleBase" id="RU003476"/>
    </source>
</evidence>
<dbReference type="PANTHER" id="PTHR43736:SF1">
    <property type="entry name" value="DIHYDRONEOPTERIN TRIPHOSPHATE DIPHOSPHATASE"/>
    <property type="match status" value="1"/>
</dbReference>
<dbReference type="RefSeq" id="WP_152866256.1">
    <property type="nucleotide sequence ID" value="NZ_VMNX01000117.1"/>
</dbReference>
<dbReference type="Gene3D" id="3.90.79.10">
    <property type="entry name" value="Nucleoside Triphosphate Pyrophosphohydrolase"/>
    <property type="match status" value="1"/>
</dbReference>
<feature type="compositionally biased region" description="Polar residues" evidence="4">
    <location>
        <begin position="15"/>
        <end position="28"/>
    </location>
</feature>
<evidence type="ECO:0000256" key="1">
    <source>
        <dbReference type="ARBA" id="ARBA00005582"/>
    </source>
</evidence>
<dbReference type="InterPro" id="IPR000086">
    <property type="entry name" value="NUDIX_hydrolase_dom"/>
</dbReference>
<dbReference type="PRINTS" id="PR00502">
    <property type="entry name" value="NUDIXFAMILY"/>
</dbReference>
<dbReference type="Pfam" id="PF00293">
    <property type="entry name" value="NUDIX"/>
    <property type="match status" value="1"/>
</dbReference>
<dbReference type="PROSITE" id="PS51462">
    <property type="entry name" value="NUDIX"/>
    <property type="match status" value="1"/>
</dbReference>
<evidence type="ECO:0000256" key="4">
    <source>
        <dbReference type="SAM" id="MobiDB-lite"/>
    </source>
</evidence>
<feature type="region of interest" description="Disordered" evidence="4">
    <location>
        <begin position="1"/>
        <end position="39"/>
    </location>
</feature>
<dbReference type="InterPro" id="IPR020084">
    <property type="entry name" value="NUDIX_hydrolase_CS"/>
</dbReference>
<reference evidence="6 7" key="1">
    <citation type="submission" date="2019-09" db="EMBL/GenBank/DDBJ databases">
        <authorList>
            <person name="Duangmal K."/>
            <person name="Teo W.F.A."/>
            <person name="Lipun K."/>
        </authorList>
    </citation>
    <scope>NUCLEOTIDE SEQUENCE [LARGE SCALE GENOMIC DNA]</scope>
    <source>
        <strain evidence="6 7">K1PN6</strain>
    </source>
</reference>
<comment type="caution">
    <text evidence="6">The sequence shown here is derived from an EMBL/GenBank/DDBJ whole genome shotgun (WGS) entry which is preliminary data.</text>
</comment>
<dbReference type="PROSITE" id="PS00893">
    <property type="entry name" value="NUDIX_BOX"/>
    <property type="match status" value="1"/>
</dbReference>
<dbReference type="InterPro" id="IPR015797">
    <property type="entry name" value="NUDIX_hydrolase-like_dom_sf"/>
</dbReference>
<keyword evidence="2 3" id="KW-0378">Hydrolase</keyword>